<keyword evidence="1" id="KW-0732">Signal</keyword>
<gene>
    <name evidence="2" type="ORF">B1812_06140</name>
</gene>
<feature type="chain" id="PRO_5012642238" description="UrcA family protein" evidence="1">
    <location>
        <begin position="20"/>
        <end position="101"/>
    </location>
</feature>
<protein>
    <recommendedName>
        <fullName evidence="4">UrcA family protein</fullName>
    </recommendedName>
</protein>
<reference evidence="2 3" key="1">
    <citation type="submission" date="2017-02" db="EMBL/GenBank/DDBJ databases">
        <authorList>
            <person name="Peterson S.W."/>
        </authorList>
    </citation>
    <scope>NUCLEOTIDE SEQUENCE [LARGE SCALE GENOMIC DNA]</scope>
    <source>
        <strain evidence="2 3">S285</strain>
    </source>
</reference>
<keyword evidence="3" id="KW-1185">Reference proteome</keyword>
<dbReference type="KEGG" id="mbry:B1812_06140"/>
<evidence type="ECO:0008006" key="4">
    <source>
        <dbReference type="Google" id="ProtNLM"/>
    </source>
</evidence>
<evidence type="ECO:0000313" key="3">
    <source>
        <dbReference type="Proteomes" id="UP000193978"/>
    </source>
</evidence>
<name>A0A1W6MT39_9HYPH</name>
<dbReference type="OrthoDB" id="8452609at2"/>
<accession>A0A1W6MT39</accession>
<feature type="signal peptide" evidence="1">
    <location>
        <begin position="1"/>
        <end position="19"/>
    </location>
</feature>
<dbReference type="STRING" id="655015.B1812_06140"/>
<evidence type="ECO:0000313" key="2">
    <source>
        <dbReference type="EMBL" id="ARN80722.1"/>
    </source>
</evidence>
<evidence type="ECO:0000256" key="1">
    <source>
        <dbReference type="SAM" id="SignalP"/>
    </source>
</evidence>
<dbReference type="EMBL" id="CP019948">
    <property type="protein sequence ID" value="ARN80722.1"/>
    <property type="molecule type" value="Genomic_DNA"/>
</dbReference>
<dbReference type="Proteomes" id="UP000193978">
    <property type="component" value="Chromosome"/>
</dbReference>
<organism evidence="2 3">
    <name type="scientific">Methylocystis bryophila</name>
    <dbReference type="NCBI Taxonomy" id="655015"/>
    <lineage>
        <taxon>Bacteria</taxon>
        <taxon>Pseudomonadati</taxon>
        <taxon>Pseudomonadota</taxon>
        <taxon>Alphaproteobacteria</taxon>
        <taxon>Hyphomicrobiales</taxon>
        <taxon>Methylocystaceae</taxon>
        <taxon>Methylocystis</taxon>
    </lineage>
</organism>
<dbReference type="AlphaFoldDB" id="A0A1W6MT39"/>
<proteinExistence type="predicted"/>
<sequence length="101" mass="11207">MRRTALAILFLLVSSAAHSENVVVGCPLLSKYSDSDVRTLLGEVRSVLSDKEVGTIWSRYLSLRSACQTNSNASRVLPVSDKLRNWLAQYGVDVRQLGRQL</sequence>